<dbReference type="EMBL" id="RJSF01000044">
    <property type="protein sequence ID" value="RNM12479.1"/>
    <property type="molecule type" value="Genomic_DNA"/>
</dbReference>
<dbReference type="AlphaFoldDB" id="A0A3N0GJ64"/>
<name>A0A3N0GJ64_9ACTN</name>
<evidence type="ECO:0000313" key="2">
    <source>
        <dbReference type="Proteomes" id="UP000279994"/>
    </source>
</evidence>
<proteinExistence type="predicted"/>
<comment type="caution">
    <text evidence="1">The sequence shown here is derived from an EMBL/GenBank/DDBJ whole genome shotgun (WGS) entry which is preliminary data.</text>
</comment>
<dbReference type="OrthoDB" id="3203519at2"/>
<dbReference type="RefSeq" id="WP_123224243.1">
    <property type="nucleotide sequence ID" value="NZ_RJSF01000044.1"/>
</dbReference>
<protein>
    <submittedName>
        <fullName evidence="1">DUF4012 domain-containing protein</fullName>
    </submittedName>
</protein>
<evidence type="ECO:0000313" key="1">
    <source>
        <dbReference type="EMBL" id="RNM12479.1"/>
    </source>
</evidence>
<keyword evidence="2" id="KW-1185">Reference proteome</keyword>
<dbReference type="Proteomes" id="UP000279994">
    <property type="component" value="Unassembled WGS sequence"/>
</dbReference>
<organism evidence="1 2">
    <name type="scientific">Nocardioides pocheonensis</name>
    <dbReference type="NCBI Taxonomy" id="661485"/>
    <lineage>
        <taxon>Bacteria</taxon>
        <taxon>Bacillati</taxon>
        <taxon>Actinomycetota</taxon>
        <taxon>Actinomycetes</taxon>
        <taxon>Propionibacteriales</taxon>
        <taxon>Nocardioidaceae</taxon>
        <taxon>Nocardioides</taxon>
    </lineage>
</organism>
<dbReference type="InterPro" id="IPR025101">
    <property type="entry name" value="DUF4012"/>
</dbReference>
<gene>
    <name evidence="1" type="ORF">EFL26_17735</name>
</gene>
<sequence>MGNLTTSGLSRRRIGWGIALLLLVALGMFAWQAVTASRALLDARTSGELVQQRVRDGDFDGANRALADLRRHTHRAAGSTDGPLWDLGRHLPWLGRDIGAVQTVSAVLDTATRENAPIALQLSEAVDAGRFRPQDQRIDLAEVERLTPAVRRAADSIARAAHRLEGTHADRLLFPFNDLVGDLQTQVDRARSAATASADAFELLPDMLGAEQPRTYLLMIQNPAELRATGGLPGSLALLHAENGKVTMGWQGSASDINGFTAPVVKLARDTEQQYGPTPAVDLRDTNFTPDFPEAAQIAKAMVEQRQHVTLDGVVSVDPLALAQMMRGTGPVTVKDGVVLNAGNVVPALLNQTYQVLDTQDAQNTFFENAARKIFDSVMAGQGNQQLAIRGLATGASEHRIQVWSAHDDEQAVLQGTAVSGALIAKSGTPQVGMYLNDSTAGKMDYYLQYRSTAAAVDCRRGDAQDIRATMAITSTMPADFQKLSPWILGTGQFAAQGTIAFNLRIYAPYGGEITGMTVDGQGHSVTADKHKGRQVALLPLSLSPGQKTTVTADIRTATGEPGDGVLSFTPGMVTAPNGVRIASACQ</sequence>
<accession>A0A3N0GJ64</accession>
<dbReference type="Pfam" id="PF13196">
    <property type="entry name" value="DUF4012"/>
    <property type="match status" value="1"/>
</dbReference>
<reference evidence="1 2" key="1">
    <citation type="submission" date="2018-11" db="EMBL/GenBank/DDBJ databases">
        <authorList>
            <person name="Li F."/>
        </authorList>
    </citation>
    <scope>NUCLEOTIDE SEQUENCE [LARGE SCALE GENOMIC DNA]</scope>
    <source>
        <strain evidence="1 2">Gsoil 818</strain>
    </source>
</reference>